<dbReference type="Proteomes" id="UP000666369">
    <property type="component" value="Unassembled WGS sequence"/>
</dbReference>
<dbReference type="PANTHER" id="PTHR46246">
    <property type="entry name" value="GUANOSINE-3',5'-BIS(DIPHOSPHATE) 3'-PYROPHOSPHOHYDROLASE MESH1"/>
    <property type="match status" value="1"/>
</dbReference>
<name>A0ABX0FH73_9BURK</name>
<protein>
    <submittedName>
        <fullName evidence="1">Bifunctional (P)ppGpp synthetase/guanosine-3',5'-bis(Diphosphate) 3'-pyrophosphohydrolase</fullName>
    </submittedName>
</protein>
<dbReference type="InterPro" id="IPR052194">
    <property type="entry name" value="MESH1"/>
</dbReference>
<dbReference type="SUPFAM" id="SSF109604">
    <property type="entry name" value="HD-domain/PDEase-like"/>
    <property type="match status" value="1"/>
</dbReference>
<organism evidence="1 2">
    <name type="scientific">Duganella aceris</name>
    <dbReference type="NCBI Taxonomy" id="2703883"/>
    <lineage>
        <taxon>Bacteria</taxon>
        <taxon>Pseudomonadati</taxon>
        <taxon>Pseudomonadota</taxon>
        <taxon>Betaproteobacteria</taxon>
        <taxon>Burkholderiales</taxon>
        <taxon>Oxalobacteraceae</taxon>
        <taxon>Telluria group</taxon>
        <taxon>Duganella</taxon>
    </lineage>
</organism>
<comment type="caution">
    <text evidence="1">The sequence shown here is derived from an EMBL/GenBank/DDBJ whole genome shotgun (WGS) entry which is preliminary data.</text>
</comment>
<keyword evidence="2" id="KW-1185">Reference proteome</keyword>
<gene>
    <name evidence="1" type="ORF">GW587_06490</name>
</gene>
<evidence type="ECO:0000313" key="1">
    <source>
        <dbReference type="EMBL" id="NGZ83904.1"/>
    </source>
</evidence>
<dbReference type="PANTHER" id="PTHR46246:SF1">
    <property type="entry name" value="GUANOSINE-3',5'-BIS(DIPHOSPHATE) 3'-PYROPHOSPHOHYDROLASE MESH1"/>
    <property type="match status" value="1"/>
</dbReference>
<evidence type="ECO:0000313" key="2">
    <source>
        <dbReference type="Proteomes" id="UP000666369"/>
    </source>
</evidence>
<reference evidence="2" key="1">
    <citation type="submission" date="2023-07" db="EMBL/GenBank/DDBJ databases">
        <title>Duganella aceri sp. nov., isolated from tree sap.</title>
        <authorList>
            <person name="Kim I.S."/>
        </authorList>
    </citation>
    <scope>NUCLEOTIDE SEQUENCE [LARGE SCALE GENOMIC DNA]</scope>
    <source>
        <strain evidence="2">SAP-35</strain>
    </source>
</reference>
<accession>A0ABX0FH73</accession>
<dbReference type="Gene3D" id="1.10.3210.10">
    <property type="entry name" value="Hypothetical protein af1432"/>
    <property type="match status" value="1"/>
</dbReference>
<dbReference type="Pfam" id="PF13328">
    <property type="entry name" value="HD_4"/>
    <property type="match status" value="1"/>
</dbReference>
<proteinExistence type="predicted"/>
<dbReference type="EMBL" id="JAADJT010000002">
    <property type="protein sequence ID" value="NGZ83904.1"/>
    <property type="molecule type" value="Genomic_DNA"/>
</dbReference>
<dbReference type="RefSeq" id="WP_166100097.1">
    <property type="nucleotide sequence ID" value="NZ_JAADJT010000002.1"/>
</dbReference>
<sequence length="145" mass="15789">MATLERAIAIAAEAHAGQVDKAGQPYILHPLRVMLRVASDHERMAAVLHDVVEDTGVSLPQLEAEGFAPQVVAAVEALTKRPGESRLDAAQRAAADPIARRVKLADNAENMDLTRIPHPSERDYARVEEYKLVREILLKQAVAGV</sequence>